<keyword evidence="4" id="KW-0804">Transcription</keyword>
<evidence type="ECO:0000259" key="5">
    <source>
        <dbReference type="PROSITE" id="PS50932"/>
    </source>
</evidence>
<feature type="domain" description="HTH lacI-type" evidence="5">
    <location>
        <begin position="15"/>
        <end position="69"/>
    </location>
</feature>
<dbReference type="CDD" id="cd01392">
    <property type="entry name" value="HTH_LacI"/>
    <property type="match status" value="1"/>
</dbReference>
<evidence type="ECO:0000256" key="2">
    <source>
        <dbReference type="ARBA" id="ARBA00023015"/>
    </source>
</evidence>
<keyword evidence="3" id="KW-0238">DNA-binding</keyword>
<dbReference type="PROSITE" id="PS50943">
    <property type="entry name" value="HTH_CROC1"/>
    <property type="match status" value="1"/>
</dbReference>
<dbReference type="GO" id="GO:0000976">
    <property type="term" value="F:transcription cis-regulatory region binding"/>
    <property type="evidence" value="ECO:0007669"/>
    <property type="project" value="TreeGrafter"/>
</dbReference>
<organism evidence="7">
    <name type="scientific">Serratia proteamaculans (strain 568)</name>
    <dbReference type="NCBI Taxonomy" id="399741"/>
    <lineage>
        <taxon>Bacteria</taxon>
        <taxon>Pseudomonadati</taxon>
        <taxon>Pseudomonadota</taxon>
        <taxon>Gammaproteobacteria</taxon>
        <taxon>Enterobacterales</taxon>
        <taxon>Yersiniaceae</taxon>
        <taxon>Serratia</taxon>
    </lineage>
</organism>
<dbReference type="InterPro" id="IPR001387">
    <property type="entry name" value="Cro/C1-type_HTH"/>
</dbReference>
<keyword evidence="2" id="KW-0805">Transcription regulation</keyword>
<dbReference type="PROSITE" id="PS50932">
    <property type="entry name" value="HTH_LACI_2"/>
    <property type="match status" value="1"/>
</dbReference>
<keyword evidence="7" id="KW-0413">Isomerase</keyword>
<dbReference type="EC" id="5.1.1.1" evidence="7"/>
<dbReference type="PANTHER" id="PTHR30146:SF148">
    <property type="entry name" value="HTH-TYPE TRANSCRIPTIONAL REPRESSOR PURR-RELATED"/>
    <property type="match status" value="1"/>
</dbReference>
<dbReference type="Pfam" id="PF00532">
    <property type="entry name" value="Peripla_BP_1"/>
    <property type="match status" value="1"/>
</dbReference>
<dbReference type="GO" id="GO:0008784">
    <property type="term" value="F:alanine racemase activity"/>
    <property type="evidence" value="ECO:0007669"/>
    <property type="project" value="UniProtKB-EC"/>
</dbReference>
<dbReference type="EMBL" id="CP000826">
    <property type="protein sequence ID" value="ABV41372.1"/>
    <property type="molecule type" value="Genomic_DNA"/>
</dbReference>
<evidence type="ECO:0000313" key="7">
    <source>
        <dbReference type="EMBL" id="ABV41372.1"/>
    </source>
</evidence>
<dbReference type="KEGG" id="spe:Spro_2271"/>
<dbReference type="AlphaFoldDB" id="A8GE32"/>
<dbReference type="SUPFAM" id="SSF47413">
    <property type="entry name" value="lambda repressor-like DNA-binding domains"/>
    <property type="match status" value="1"/>
</dbReference>
<dbReference type="InterPro" id="IPR001761">
    <property type="entry name" value="Peripla_BP/Lac1_sug-bd_dom"/>
</dbReference>
<sequence length="352" mass="37376">MPRIGLAEVMTIKKITITDVAQQAGVSVTTVSLVLSGKGRISPTTVARVNQAIERLGYVRNRQAATLRGGESGVIGLILRDICEPFYAEMTAGLSEVLEAHGKVLFLTQSGRDGKGLMRCFDTLLEHGIDGMVLAGGVRSAEGLKEKAAEQGVPLVCAARSNGLEGVDVVRPDNMQAAKMATEFLIKRGHSQIAYLGGQSSSLTRAERLGGFCATLVQYGLPFRSDWIVECDCHQRAAAEAAENLLRQHPNISALVCHKASVALGAYFGIVRSGRSIGSEGVDTYYGQQVALIGFGDVPEAELTEPPLTLVSSSAREVGRSAASRLLQRIADADLPPQNVILPPLLIKRGSA</sequence>
<gene>
    <name evidence="7" type="ordered locus">Spro_2271</name>
</gene>
<evidence type="ECO:0000256" key="1">
    <source>
        <dbReference type="ARBA" id="ARBA00022491"/>
    </source>
</evidence>
<evidence type="ECO:0000259" key="6">
    <source>
        <dbReference type="PROSITE" id="PS50943"/>
    </source>
</evidence>
<evidence type="ECO:0000256" key="3">
    <source>
        <dbReference type="ARBA" id="ARBA00023125"/>
    </source>
</evidence>
<dbReference type="SUPFAM" id="SSF53822">
    <property type="entry name" value="Periplasmic binding protein-like I"/>
    <property type="match status" value="1"/>
</dbReference>
<keyword evidence="1" id="KW-0678">Repressor</keyword>
<proteinExistence type="predicted"/>
<dbReference type="Gene3D" id="3.40.50.2300">
    <property type="match status" value="2"/>
</dbReference>
<accession>A8GE32</accession>
<dbReference type="SMART" id="SM00354">
    <property type="entry name" value="HTH_LACI"/>
    <property type="match status" value="1"/>
</dbReference>
<dbReference type="Gene3D" id="1.10.260.40">
    <property type="entry name" value="lambda repressor-like DNA-binding domains"/>
    <property type="match status" value="1"/>
</dbReference>
<reference evidence="7" key="1">
    <citation type="submission" date="2007-09" db="EMBL/GenBank/DDBJ databases">
        <title>Complete sequence of chromosome of Serratia proteamaculans 568.</title>
        <authorList>
            <consortium name="US DOE Joint Genome Institute"/>
            <person name="Copeland A."/>
            <person name="Lucas S."/>
            <person name="Lapidus A."/>
            <person name="Barry K."/>
            <person name="Glavina del Rio T."/>
            <person name="Dalin E."/>
            <person name="Tice H."/>
            <person name="Pitluck S."/>
            <person name="Chain P."/>
            <person name="Malfatti S."/>
            <person name="Shin M."/>
            <person name="Vergez L."/>
            <person name="Schmutz J."/>
            <person name="Larimer F."/>
            <person name="Land M."/>
            <person name="Hauser L."/>
            <person name="Kyrpides N."/>
            <person name="Kim E."/>
            <person name="Taghavi S."/>
            <person name="Newman L."/>
            <person name="Vangronsveld J."/>
            <person name="van der Lelie D."/>
            <person name="Richardson P."/>
        </authorList>
    </citation>
    <scope>NUCLEOTIDE SEQUENCE [LARGE SCALE GENOMIC DNA]</scope>
    <source>
        <strain evidence="7">568</strain>
    </source>
</reference>
<dbReference type="NCBIfam" id="NF007449">
    <property type="entry name" value="PRK10014.1"/>
    <property type="match status" value="1"/>
</dbReference>
<dbReference type="eggNOG" id="COG1609">
    <property type="taxonomic scope" value="Bacteria"/>
</dbReference>
<evidence type="ECO:0000256" key="4">
    <source>
        <dbReference type="ARBA" id="ARBA00023163"/>
    </source>
</evidence>
<dbReference type="InterPro" id="IPR028082">
    <property type="entry name" value="Peripla_BP_I"/>
</dbReference>
<name>A8GE32_SERP5</name>
<dbReference type="InterPro" id="IPR010982">
    <property type="entry name" value="Lambda_DNA-bd_dom_sf"/>
</dbReference>
<dbReference type="GO" id="GO:0003700">
    <property type="term" value="F:DNA-binding transcription factor activity"/>
    <property type="evidence" value="ECO:0007669"/>
    <property type="project" value="TreeGrafter"/>
</dbReference>
<protein>
    <submittedName>
        <fullName evidence="7">Transcriptional regulator, LacI family</fullName>
        <ecNumber evidence="7">5.1.1.1</ecNumber>
    </submittedName>
</protein>
<dbReference type="Pfam" id="PF00356">
    <property type="entry name" value="LacI"/>
    <property type="match status" value="1"/>
</dbReference>
<dbReference type="InterPro" id="IPR000843">
    <property type="entry name" value="HTH_LacI"/>
</dbReference>
<dbReference type="STRING" id="399741.Spro_2271"/>
<dbReference type="PROSITE" id="PS00356">
    <property type="entry name" value="HTH_LACI_1"/>
    <property type="match status" value="1"/>
</dbReference>
<dbReference type="PANTHER" id="PTHR30146">
    <property type="entry name" value="LACI-RELATED TRANSCRIPTIONAL REPRESSOR"/>
    <property type="match status" value="1"/>
</dbReference>
<dbReference type="HOGENOM" id="CLU_037628_6_0_6"/>
<feature type="domain" description="HTH cro/C1-type" evidence="6">
    <location>
        <begin position="6"/>
        <end position="59"/>
    </location>
</feature>